<comment type="caution">
    <text evidence="3">The sequence shown here is derived from an EMBL/GenBank/DDBJ whole genome shotgun (WGS) entry which is preliminary data.</text>
</comment>
<protein>
    <recommendedName>
        <fullName evidence="2">Nucleotide-diphospho-sugar transferase domain-containing protein</fullName>
    </recommendedName>
</protein>
<dbReference type="Proteomes" id="UP000815325">
    <property type="component" value="Unassembled WGS sequence"/>
</dbReference>
<accession>A0ABQ7GCB5</accession>
<proteinExistence type="predicted"/>
<dbReference type="PANTHER" id="PTHR46038">
    <property type="entry name" value="EXPRESSED PROTEIN-RELATED"/>
    <property type="match status" value="1"/>
</dbReference>
<keyword evidence="1" id="KW-0732">Signal</keyword>
<dbReference type="EMBL" id="MU069886">
    <property type="protein sequence ID" value="KAF5832254.1"/>
    <property type="molecule type" value="Genomic_DNA"/>
</dbReference>
<gene>
    <name evidence="3" type="ORF">DUNSADRAFT_11926</name>
</gene>
<reference evidence="3" key="1">
    <citation type="submission" date="2017-08" db="EMBL/GenBank/DDBJ databases">
        <authorList>
            <person name="Polle J.E."/>
            <person name="Barry K."/>
            <person name="Cushman J."/>
            <person name="Schmutz J."/>
            <person name="Tran D."/>
            <person name="Hathwaick L.T."/>
            <person name="Yim W.C."/>
            <person name="Jenkins J."/>
            <person name="Mckie-Krisberg Z.M."/>
            <person name="Prochnik S."/>
            <person name="Lindquist E."/>
            <person name="Dockter R.B."/>
            <person name="Adam C."/>
            <person name="Molina H."/>
            <person name="Bunkerborg J."/>
            <person name="Jin E."/>
            <person name="Buchheim M."/>
            <person name="Magnuson J."/>
        </authorList>
    </citation>
    <scope>NUCLEOTIDE SEQUENCE</scope>
    <source>
        <strain evidence="3">CCAP 19/18</strain>
    </source>
</reference>
<keyword evidence="4" id="KW-1185">Reference proteome</keyword>
<feature type="domain" description="Nucleotide-diphospho-sugar transferase" evidence="2">
    <location>
        <begin position="89"/>
        <end position="304"/>
    </location>
</feature>
<dbReference type="InterPro" id="IPR044821">
    <property type="entry name" value="At1g28695/At4g15970-like"/>
</dbReference>
<dbReference type="Pfam" id="PF03407">
    <property type="entry name" value="Nucleotid_trans"/>
    <property type="match status" value="1"/>
</dbReference>
<dbReference type="PANTHER" id="PTHR46038:SF38">
    <property type="entry name" value="GLYCOSYLTRANSFERASE-RELATED"/>
    <property type="match status" value="1"/>
</dbReference>
<name>A0ABQ7GCB5_DUNSA</name>
<evidence type="ECO:0000313" key="3">
    <source>
        <dbReference type="EMBL" id="KAF5832254.1"/>
    </source>
</evidence>
<sequence>MGEQGGVQLLISLLALALAASAQPTKSQVLYTQADDEWAAGVASTAEGIVKTPSSCVPENTVILTMSNGYHWGLLDLKLAKILDRKCFFDRYLVITIDADAHAKCNNHTAIQHCFLYHTELAPSDWKKADYYAIVYIKIKAMKALMERGLPAFFFDTDIILFKVPPFPPPNSYDLAYQMEHFDTACELKSGTQGGLYESTNKSCRGHGINTGQFGLWPSNVTITLLSETFKCGQWSTSPRHRGPPIGTQDCMNGVAKRMPHMRHLMLPSHFGGHCFCRGLLPKLRLTTYHANCVTSENAKMRVLLDAAKNGRTRELDGW</sequence>
<evidence type="ECO:0000313" key="4">
    <source>
        <dbReference type="Proteomes" id="UP000815325"/>
    </source>
</evidence>
<evidence type="ECO:0000256" key="1">
    <source>
        <dbReference type="SAM" id="SignalP"/>
    </source>
</evidence>
<dbReference type="InterPro" id="IPR005069">
    <property type="entry name" value="Nucl-diP-sugar_transferase"/>
</dbReference>
<feature type="signal peptide" evidence="1">
    <location>
        <begin position="1"/>
        <end position="27"/>
    </location>
</feature>
<evidence type="ECO:0000259" key="2">
    <source>
        <dbReference type="Pfam" id="PF03407"/>
    </source>
</evidence>
<feature type="chain" id="PRO_5046225998" description="Nucleotide-diphospho-sugar transferase domain-containing protein" evidence="1">
    <location>
        <begin position="28"/>
        <end position="319"/>
    </location>
</feature>
<organism evidence="3 4">
    <name type="scientific">Dunaliella salina</name>
    <name type="common">Green alga</name>
    <name type="synonym">Protococcus salinus</name>
    <dbReference type="NCBI Taxonomy" id="3046"/>
    <lineage>
        <taxon>Eukaryota</taxon>
        <taxon>Viridiplantae</taxon>
        <taxon>Chlorophyta</taxon>
        <taxon>core chlorophytes</taxon>
        <taxon>Chlorophyceae</taxon>
        <taxon>CS clade</taxon>
        <taxon>Chlamydomonadales</taxon>
        <taxon>Dunaliellaceae</taxon>
        <taxon>Dunaliella</taxon>
    </lineage>
</organism>